<keyword evidence="3" id="KW-0067">ATP-binding</keyword>
<dbReference type="GO" id="GO:0005524">
    <property type="term" value="F:ATP binding"/>
    <property type="evidence" value="ECO:0007669"/>
    <property type="project" value="UniProtKB-KW"/>
</dbReference>
<protein>
    <submittedName>
        <fullName evidence="4">Uncharacterized protein</fullName>
    </submittedName>
</protein>
<evidence type="ECO:0000256" key="2">
    <source>
        <dbReference type="ARBA" id="ARBA00022801"/>
    </source>
</evidence>
<dbReference type="Gene3D" id="3.40.50.300">
    <property type="entry name" value="P-loop containing nucleotide triphosphate hydrolases"/>
    <property type="match status" value="1"/>
</dbReference>
<keyword evidence="1" id="KW-0547">Nucleotide-binding</keyword>
<sequence>MAKGIVLLTGVGKTTLVQKACEALVSSGVGVEGFYTEEVRQGGRRVGFDVVTVRHCHPIQSKPPAVEAPGSSHGGREYTVGQYVVDVPSFENLALPLFRRSADGGSRRVFVIDEIGKMELFSQSFISSVRQTLDGSACTILGTIPIPKGKPLGLVEDVRSRRDVKVFTVSKENRNAVLRDILAALQNCLKQAT</sequence>
<name>A0A3Q3WQV6_MOLML</name>
<dbReference type="Ensembl" id="ENSMMOT00000011630.1">
    <property type="protein sequence ID" value="ENSMMOP00000011434.1"/>
    <property type="gene ID" value="ENSMMOG00000008797.1"/>
</dbReference>
<dbReference type="Proteomes" id="UP000261620">
    <property type="component" value="Unplaced"/>
</dbReference>
<keyword evidence="5" id="KW-1185">Reference proteome</keyword>
<dbReference type="AlphaFoldDB" id="A0A3Q3WQV6"/>
<evidence type="ECO:0000313" key="5">
    <source>
        <dbReference type="Proteomes" id="UP000261620"/>
    </source>
</evidence>
<dbReference type="PANTHER" id="PTHR43146:SF1">
    <property type="entry name" value="CANCER-RELATED NUCLEOSIDE-TRIPHOSPHATASE"/>
    <property type="match status" value="1"/>
</dbReference>
<reference evidence="4" key="2">
    <citation type="submission" date="2025-09" db="UniProtKB">
        <authorList>
            <consortium name="Ensembl"/>
        </authorList>
    </citation>
    <scope>IDENTIFICATION</scope>
</reference>
<dbReference type="InterPro" id="IPR004948">
    <property type="entry name" value="Nuc-triphosphatase_THEP1"/>
</dbReference>
<dbReference type="OMA" id="VTAVQNC"/>
<dbReference type="STRING" id="94237.ENSMMOP00000011434"/>
<dbReference type="SUPFAM" id="SSF52540">
    <property type="entry name" value="P-loop containing nucleoside triphosphate hydrolases"/>
    <property type="match status" value="1"/>
</dbReference>
<reference evidence="4" key="1">
    <citation type="submission" date="2025-08" db="UniProtKB">
        <authorList>
            <consortium name="Ensembl"/>
        </authorList>
    </citation>
    <scope>IDENTIFICATION</scope>
</reference>
<proteinExistence type="predicted"/>
<dbReference type="Pfam" id="PF03266">
    <property type="entry name" value="NTPase_1"/>
    <property type="match status" value="1"/>
</dbReference>
<accession>A0A3Q3WQV6</accession>
<dbReference type="InterPro" id="IPR027417">
    <property type="entry name" value="P-loop_NTPase"/>
</dbReference>
<keyword evidence="2" id="KW-0378">Hydrolase</keyword>
<organism evidence="4 5">
    <name type="scientific">Mola mola</name>
    <name type="common">Ocean sunfish</name>
    <name type="synonym">Tetraodon mola</name>
    <dbReference type="NCBI Taxonomy" id="94237"/>
    <lineage>
        <taxon>Eukaryota</taxon>
        <taxon>Metazoa</taxon>
        <taxon>Chordata</taxon>
        <taxon>Craniata</taxon>
        <taxon>Vertebrata</taxon>
        <taxon>Euteleostomi</taxon>
        <taxon>Actinopterygii</taxon>
        <taxon>Neopterygii</taxon>
        <taxon>Teleostei</taxon>
        <taxon>Neoteleostei</taxon>
        <taxon>Acanthomorphata</taxon>
        <taxon>Eupercaria</taxon>
        <taxon>Tetraodontiformes</taxon>
        <taxon>Molidae</taxon>
        <taxon>Mola</taxon>
    </lineage>
</organism>
<dbReference type="PANTHER" id="PTHR43146">
    <property type="entry name" value="CANCER-RELATED NUCLEOSIDE-TRIPHOSPHATASE"/>
    <property type="match status" value="1"/>
</dbReference>
<evidence type="ECO:0000256" key="1">
    <source>
        <dbReference type="ARBA" id="ARBA00022741"/>
    </source>
</evidence>
<dbReference type="GO" id="GO:0017111">
    <property type="term" value="F:ribonucleoside triphosphate phosphatase activity"/>
    <property type="evidence" value="ECO:0007669"/>
    <property type="project" value="InterPro"/>
</dbReference>
<evidence type="ECO:0000256" key="3">
    <source>
        <dbReference type="ARBA" id="ARBA00022840"/>
    </source>
</evidence>
<evidence type="ECO:0000313" key="4">
    <source>
        <dbReference type="Ensembl" id="ENSMMOP00000011434.1"/>
    </source>
</evidence>